<dbReference type="PANTHER" id="PTHR37422">
    <property type="entry name" value="TEICHURONIC ACID BIOSYNTHESIS PROTEIN TUAE"/>
    <property type="match status" value="1"/>
</dbReference>
<evidence type="ECO:0008006" key="4">
    <source>
        <dbReference type="Google" id="ProtNLM"/>
    </source>
</evidence>
<keyword evidence="1" id="KW-1133">Transmembrane helix</keyword>
<accession>A0A1X6ZRG9</accession>
<feature type="transmembrane region" description="Helical" evidence="1">
    <location>
        <begin position="357"/>
        <end position="381"/>
    </location>
</feature>
<dbReference type="AlphaFoldDB" id="A0A1X6ZRG9"/>
<proteinExistence type="predicted"/>
<feature type="transmembrane region" description="Helical" evidence="1">
    <location>
        <begin position="393"/>
        <end position="411"/>
    </location>
</feature>
<feature type="transmembrane region" description="Helical" evidence="1">
    <location>
        <begin position="239"/>
        <end position="255"/>
    </location>
</feature>
<evidence type="ECO:0000256" key="1">
    <source>
        <dbReference type="SAM" id="Phobius"/>
    </source>
</evidence>
<keyword evidence="1" id="KW-0472">Membrane</keyword>
<keyword evidence="1" id="KW-0812">Transmembrane</keyword>
<evidence type="ECO:0000313" key="2">
    <source>
        <dbReference type="EMBL" id="SLN59088.1"/>
    </source>
</evidence>
<dbReference type="EMBL" id="FWFX01000010">
    <property type="protein sequence ID" value="SLN59088.1"/>
    <property type="molecule type" value="Genomic_DNA"/>
</dbReference>
<feature type="transmembrane region" description="Helical" evidence="1">
    <location>
        <begin position="215"/>
        <end position="233"/>
    </location>
</feature>
<dbReference type="RefSeq" id="WP_085806676.1">
    <property type="nucleotide sequence ID" value="NZ_FWFX01000010.1"/>
</dbReference>
<dbReference type="Proteomes" id="UP000193061">
    <property type="component" value="Unassembled WGS sequence"/>
</dbReference>
<dbReference type="InterPro" id="IPR051533">
    <property type="entry name" value="WaaL-like"/>
</dbReference>
<sequence length="458" mass="50660">MAIAKSDKMPLGLLTLVVFAFLISGVPKLNIRVGPVPVYMIDFVILLMTYFALKRPGFGSIGQPFAVAVVLLLCFGLIGETVGFVKTGNVFEHMYVAIRMTIAFLVFFAVGRLVRGPEDFAPILKAIVLGLLITSAMMILTSLPMTRGFVTNFVLDNNFLDPASERVAEKYLSKGDSGVRGRTLVGVSILGATFINLMWPLAALLIWGKIHVSRFWKNLALVACALAPLGVLMSYSRGPIAGMILIILGAIFLRAPAVRKGILIPVLIGFVLVGSVGIKSEVFFFERITNRTAAIFDDPFEDERESERILAYVDPFYHAAEHPMFIFAGEGNAINRSWNVHAQVSGRANHALFASSYYSGGLISSFVYMFLMLNGFYFAYWHLRRRRWTASSGYSQALFLSMVGLVPWVLFGHAMVSTARGAMMFFFIFGLLSTLRKFPLQSEVPPKHVLQQVMHKPA</sequence>
<protein>
    <recommendedName>
        <fullName evidence="4">O-Antigen ligase</fullName>
    </recommendedName>
</protein>
<gene>
    <name evidence="2" type="ORF">ROA7450_03050</name>
</gene>
<keyword evidence="3" id="KW-1185">Reference proteome</keyword>
<reference evidence="2 3" key="1">
    <citation type="submission" date="2017-03" db="EMBL/GenBank/DDBJ databases">
        <authorList>
            <person name="Afonso C.L."/>
            <person name="Miller P.J."/>
            <person name="Scott M.A."/>
            <person name="Spackman E."/>
            <person name="Goraichik I."/>
            <person name="Dimitrov K.M."/>
            <person name="Suarez D.L."/>
            <person name="Swayne D.E."/>
        </authorList>
    </citation>
    <scope>NUCLEOTIDE SEQUENCE [LARGE SCALE GENOMIC DNA]</scope>
    <source>
        <strain evidence="2 3">CECT 7450</strain>
    </source>
</reference>
<dbReference type="PANTHER" id="PTHR37422:SF13">
    <property type="entry name" value="LIPOPOLYSACCHARIDE BIOSYNTHESIS PROTEIN PA4999-RELATED"/>
    <property type="match status" value="1"/>
</dbReference>
<organism evidence="2 3">
    <name type="scientific">Roseovarius albus</name>
    <dbReference type="NCBI Taxonomy" id="1247867"/>
    <lineage>
        <taxon>Bacteria</taxon>
        <taxon>Pseudomonadati</taxon>
        <taxon>Pseudomonadota</taxon>
        <taxon>Alphaproteobacteria</taxon>
        <taxon>Rhodobacterales</taxon>
        <taxon>Roseobacteraceae</taxon>
        <taxon>Roseovarius</taxon>
    </lineage>
</organism>
<evidence type="ECO:0000313" key="3">
    <source>
        <dbReference type="Proteomes" id="UP000193061"/>
    </source>
</evidence>
<feature type="transmembrane region" description="Helical" evidence="1">
    <location>
        <begin position="65"/>
        <end position="84"/>
    </location>
</feature>
<feature type="transmembrane region" description="Helical" evidence="1">
    <location>
        <begin position="126"/>
        <end position="145"/>
    </location>
</feature>
<feature type="transmembrane region" description="Helical" evidence="1">
    <location>
        <begin position="184"/>
        <end position="208"/>
    </location>
</feature>
<feature type="transmembrane region" description="Helical" evidence="1">
    <location>
        <begin position="262"/>
        <end position="278"/>
    </location>
</feature>
<name>A0A1X6ZRG9_9RHOB</name>
<feature type="transmembrane region" description="Helical" evidence="1">
    <location>
        <begin position="96"/>
        <end position="114"/>
    </location>
</feature>
<dbReference type="OrthoDB" id="7846946at2"/>
<feature type="transmembrane region" description="Helical" evidence="1">
    <location>
        <begin position="35"/>
        <end position="53"/>
    </location>
</feature>